<dbReference type="InParanoid" id="B8MEJ0"/>
<dbReference type="PhylomeDB" id="B8MEJ0"/>
<evidence type="ECO:0000256" key="3">
    <source>
        <dbReference type="ARBA" id="ARBA00022833"/>
    </source>
</evidence>
<evidence type="ECO:0000313" key="7">
    <source>
        <dbReference type="Proteomes" id="UP000001745"/>
    </source>
</evidence>
<dbReference type="OrthoDB" id="432970at2759"/>
<evidence type="ECO:0000256" key="1">
    <source>
        <dbReference type="ARBA" id="ARBA00022723"/>
    </source>
</evidence>
<dbReference type="PROSITE" id="PS50865">
    <property type="entry name" value="ZF_MYND_2"/>
    <property type="match status" value="1"/>
</dbReference>
<evidence type="ECO:0000256" key="4">
    <source>
        <dbReference type="PROSITE-ProRule" id="PRU00134"/>
    </source>
</evidence>
<dbReference type="SUPFAM" id="SSF144232">
    <property type="entry name" value="HIT/MYND zinc finger-like"/>
    <property type="match status" value="1"/>
</dbReference>
<keyword evidence="1" id="KW-0479">Metal-binding</keyword>
<evidence type="ECO:0000313" key="6">
    <source>
        <dbReference type="EMBL" id="EED16617.1"/>
    </source>
</evidence>
<dbReference type="HOGENOM" id="CLU_2110591_0_0_1"/>
<dbReference type="PROSITE" id="PS01360">
    <property type="entry name" value="ZF_MYND_1"/>
    <property type="match status" value="1"/>
</dbReference>
<dbReference type="EMBL" id="EQ962656">
    <property type="protein sequence ID" value="EED16617.1"/>
    <property type="molecule type" value="Genomic_DNA"/>
</dbReference>
<protein>
    <submittedName>
        <fullName evidence="6">MYND domain protein, putative</fullName>
    </submittedName>
</protein>
<reference evidence="7" key="1">
    <citation type="journal article" date="2015" name="Genome Announc.">
        <title>Genome sequence of the AIDS-associated pathogen Penicillium marneffei (ATCC18224) and its near taxonomic relative Talaromyces stipitatus (ATCC10500).</title>
        <authorList>
            <person name="Nierman W.C."/>
            <person name="Fedorova-Abrams N.D."/>
            <person name="Andrianopoulos A."/>
        </authorList>
    </citation>
    <scope>NUCLEOTIDE SEQUENCE [LARGE SCALE GENOMIC DNA]</scope>
    <source>
        <strain evidence="7">ATCC 10500 / CBS 375.48 / QM 6759 / NRRL 1006</strain>
    </source>
</reference>
<name>B8MEJ0_TALSN</name>
<keyword evidence="2 4" id="KW-0863">Zinc-finger</keyword>
<proteinExistence type="predicted"/>
<sequence length="115" mass="12631">MASKNSIKFDITEICAGCKKSSTSLSQPLKCCARCKETLYCSRECQTADWKTHKKSCNKAPRPSLSGNMIDSERSGLDDFTYYNTVAHTIPGARELAKTLNISLPTGDNCREGMA</sequence>
<dbReference type="GeneID" id="8103665"/>
<keyword evidence="7" id="KW-1185">Reference proteome</keyword>
<keyword evidence="3" id="KW-0862">Zinc</keyword>
<dbReference type="Gene3D" id="6.10.140.2220">
    <property type="match status" value="1"/>
</dbReference>
<evidence type="ECO:0000259" key="5">
    <source>
        <dbReference type="PROSITE" id="PS50865"/>
    </source>
</evidence>
<dbReference type="AlphaFoldDB" id="B8MEJ0"/>
<organism evidence="6 7">
    <name type="scientific">Talaromyces stipitatus (strain ATCC 10500 / CBS 375.48 / QM 6759 / NRRL 1006)</name>
    <name type="common">Penicillium stipitatum</name>
    <dbReference type="NCBI Taxonomy" id="441959"/>
    <lineage>
        <taxon>Eukaryota</taxon>
        <taxon>Fungi</taxon>
        <taxon>Dikarya</taxon>
        <taxon>Ascomycota</taxon>
        <taxon>Pezizomycotina</taxon>
        <taxon>Eurotiomycetes</taxon>
        <taxon>Eurotiomycetidae</taxon>
        <taxon>Eurotiales</taxon>
        <taxon>Trichocomaceae</taxon>
        <taxon>Talaromyces</taxon>
        <taxon>Talaromyces sect. Talaromyces</taxon>
    </lineage>
</organism>
<dbReference type="GO" id="GO:0008270">
    <property type="term" value="F:zinc ion binding"/>
    <property type="evidence" value="ECO:0007669"/>
    <property type="project" value="UniProtKB-KW"/>
</dbReference>
<dbReference type="InterPro" id="IPR002893">
    <property type="entry name" value="Znf_MYND"/>
</dbReference>
<gene>
    <name evidence="6" type="ORF">TSTA_016920</name>
</gene>
<dbReference type="RefSeq" id="XP_002483851.1">
    <property type="nucleotide sequence ID" value="XM_002483806.1"/>
</dbReference>
<feature type="domain" description="MYND-type" evidence="5">
    <location>
        <begin position="15"/>
        <end position="57"/>
    </location>
</feature>
<dbReference type="STRING" id="441959.B8MEJ0"/>
<dbReference type="Proteomes" id="UP000001745">
    <property type="component" value="Unassembled WGS sequence"/>
</dbReference>
<accession>B8MEJ0</accession>
<dbReference type="Pfam" id="PF01753">
    <property type="entry name" value="zf-MYND"/>
    <property type="match status" value="1"/>
</dbReference>
<evidence type="ECO:0000256" key="2">
    <source>
        <dbReference type="ARBA" id="ARBA00022771"/>
    </source>
</evidence>
<dbReference type="VEuPathDB" id="FungiDB:TSTA_016920"/>